<feature type="region of interest" description="Disordered" evidence="1">
    <location>
        <begin position="100"/>
        <end position="162"/>
    </location>
</feature>
<dbReference type="Proteomes" id="UP000240760">
    <property type="component" value="Unassembled WGS sequence"/>
</dbReference>
<name>A0A2T4BPS9_TRILO</name>
<feature type="compositionally biased region" description="Low complexity" evidence="1">
    <location>
        <begin position="210"/>
        <end position="219"/>
    </location>
</feature>
<gene>
    <name evidence="2" type="ORF">M440DRAFT_1152095</name>
</gene>
<proteinExistence type="predicted"/>
<dbReference type="AlphaFoldDB" id="A0A2T4BPS9"/>
<evidence type="ECO:0000256" key="1">
    <source>
        <dbReference type="SAM" id="MobiDB-lite"/>
    </source>
</evidence>
<evidence type="ECO:0000313" key="3">
    <source>
        <dbReference type="Proteomes" id="UP000240760"/>
    </source>
</evidence>
<organism evidence="2 3">
    <name type="scientific">Trichoderma longibrachiatum ATCC 18648</name>
    <dbReference type="NCBI Taxonomy" id="983965"/>
    <lineage>
        <taxon>Eukaryota</taxon>
        <taxon>Fungi</taxon>
        <taxon>Dikarya</taxon>
        <taxon>Ascomycota</taxon>
        <taxon>Pezizomycotina</taxon>
        <taxon>Sordariomycetes</taxon>
        <taxon>Hypocreomycetidae</taxon>
        <taxon>Hypocreales</taxon>
        <taxon>Hypocreaceae</taxon>
        <taxon>Trichoderma</taxon>
    </lineage>
</organism>
<keyword evidence="3" id="KW-1185">Reference proteome</keyword>
<sequence length="238" mass="25340">MAIVAASTSSTAQLVVSGYDMRTHAAAEPGKSCAMDAPRVATRSCMSLCHELLDVSGSAMRTVVAGVGSGRAGVRPARKDDGLTRSILCSKQSTLLCKRHSRGRLTRQRRASENGNRDAGTGGSVAECISPHPARNKVRHATAGCDSERDRPSINDSASQPRRRISCLSGVPLAPLPQSPGRANEKTNGWIRCSKGRCELCEAIRAEASSRSSSSCQTADSRRRRCECCGQQGGRDWP</sequence>
<dbReference type="EMBL" id="KZ679150">
    <property type="protein sequence ID" value="PTB71328.1"/>
    <property type="molecule type" value="Genomic_DNA"/>
</dbReference>
<accession>A0A2T4BPS9</accession>
<protein>
    <submittedName>
        <fullName evidence="2">Uncharacterized protein</fullName>
    </submittedName>
</protein>
<reference evidence="2 3" key="1">
    <citation type="submission" date="2016-07" db="EMBL/GenBank/DDBJ databases">
        <title>Multiple horizontal gene transfer events from other fungi enriched the ability of initially mycotrophic Trichoderma (Ascomycota) to feed on dead plant biomass.</title>
        <authorList>
            <consortium name="DOE Joint Genome Institute"/>
            <person name="Aerts A."/>
            <person name="Atanasova L."/>
            <person name="Chenthamara K."/>
            <person name="Zhang J."/>
            <person name="Grujic M."/>
            <person name="Henrissat B."/>
            <person name="Kuo A."/>
            <person name="Salamov A."/>
            <person name="Lipzen A."/>
            <person name="Labutti K."/>
            <person name="Barry K."/>
            <person name="Miao Y."/>
            <person name="Rahimi M.J."/>
            <person name="Shen Q."/>
            <person name="Grigoriev I.V."/>
            <person name="Kubicek C.P."/>
            <person name="Druzhinina I.S."/>
        </authorList>
    </citation>
    <scope>NUCLEOTIDE SEQUENCE [LARGE SCALE GENOMIC DNA]</scope>
    <source>
        <strain evidence="2 3">ATCC 18648</strain>
    </source>
</reference>
<feature type="compositionally biased region" description="Basic residues" evidence="1">
    <location>
        <begin position="100"/>
        <end position="109"/>
    </location>
</feature>
<evidence type="ECO:0000313" key="2">
    <source>
        <dbReference type="EMBL" id="PTB71328.1"/>
    </source>
</evidence>
<feature type="region of interest" description="Disordered" evidence="1">
    <location>
        <begin position="210"/>
        <end position="238"/>
    </location>
</feature>